<keyword evidence="3" id="KW-1185">Reference proteome</keyword>
<reference evidence="2" key="1">
    <citation type="submission" date="2021-01" db="EMBL/GenBank/DDBJ databases">
        <authorList>
            <consortium name="Genoscope - CEA"/>
            <person name="William W."/>
        </authorList>
    </citation>
    <scope>NUCLEOTIDE SEQUENCE</scope>
</reference>
<sequence length="121" mass="14696">MQLINIFYNNKIIVLDNIKNSNPGEQFITTRLGIFIVEGFFVFHGFLEELIFFFFYLVQVQSLRIQQRRLQWFIQFEYPELNKNNLIWIYLSSFEHLYLFDSTFVLSSFIGIYILIKILNF</sequence>
<feature type="transmembrane region" description="Helical" evidence="1">
    <location>
        <begin position="32"/>
        <end position="58"/>
    </location>
</feature>
<dbReference type="EMBL" id="CAJJDN010000111">
    <property type="protein sequence ID" value="CAD8116709.1"/>
    <property type="molecule type" value="Genomic_DNA"/>
</dbReference>
<evidence type="ECO:0000313" key="3">
    <source>
        <dbReference type="Proteomes" id="UP000692954"/>
    </source>
</evidence>
<keyword evidence="1" id="KW-0472">Membrane</keyword>
<feature type="transmembrane region" description="Helical" evidence="1">
    <location>
        <begin position="97"/>
        <end position="116"/>
    </location>
</feature>
<comment type="caution">
    <text evidence="2">The sequence shown here is derived from an EMBL/GenBank/DDBJ whole genome shotgun (WGS) entry which is preliminary data.</text>
</comment>
<keyword evidence="1" id="KW-0812">Transmembrane</keyword>
<organism evidence="2 3">
    <name type="scientific">Paramecium sonneborni</name>
    <dbReference type="NCBI Taxonomy" id="65129"/>
    <lineage>
        <taxon>Eukaryota</taxon>
        <taxon>Sar</taxon>
        <taxon>Alveolata</taxon>
        <taxon>Ciliophora</taxon>
        <taxon>Intramacronucleata</taxon>
        <taxon>Oligohymenophorea</taxon>
        <taxon>Peniculida</taxon>
        <taxon>Parameciidae</taxon>
        <taxon>Paramecium</taxon>
    </lineage>
</organism>
<dbReference type="AlphaFoldDB" id="A0A8S1QM69"/>
<evidence type="ECO:0000313" key="2">
    <source>
        <dbReference type="EMBL" id="CAD8116709.1"/>
    </source>
</evidence>
<dbReference type="Proteomes" id="UP000692954">
    <property type="component" value="Unassembled WGS sequence"/>
</dbReference>
<accession>A0A8S1QM69</accession>
<protein>
    <submittedName>
        <fullName evidence="2">Uncharacterized protein</fullName>
    </submittedName>
</protein>
<name>A0A8S1QM69_9CILI</name>
<evidence type="ECO:0000256" key="1">
    <source>
        <dbReference type="SAM" id="Phobius"/>
    </source>
</evidence>
<proteinExistence type="predicted"/>
<gene>
    <name evidence="2" type="ORF">PSON_ATCC_30995.1.T1110190</name>
</gene>
<keyword evidence="1" id="KW-1133">Transmembrane helix</keyword>